<dbReference type="Proteomes" id="UP001017257">
    <property type="component" value="Plasmid pR24_2"/>
</dbReference>
<feature type="transmembrane region" description="Helical" evidence="2">
    <location>
        <begin position="56"/>
        <end position="76"/>
    </location>
</feature>
<accession>A0ABY5S0K3</accession>
<feature type="region of interest" description="Disordered" evidence="1">
    <location>
        <begin position="125"/>
        <end position="144"/>
    </location>
</feature>
<organism evidence="3 4">
    <name type="scientific">Microvirga terrae</name>
    <dbReference type="NCBI Taxonomy" id="2740529"/>
    <lineage>
        <taxon>Bacteria</taxon>
        <taxon>Pseudomonadati</taxon>
        <taxon>Pseudomonadota</taxon>
        <taxon>Alphaproteobacteria</taxon>
        <taxon>Hyphomicrobiales</taxon>
        <taxon>Methylobacteriaceae</taxon>
        <taxon>Microvirga</taxon>
    </lineage>
</organism>
<keyword evidence="3" id="KW-0614">Plasmid</keyword>
<gene>
    <name evidence="3" type="ORF">HPT29_027335</name>
</gene>
<protein>
    <submittedName>
        <fullName evidence="3">DUF983 domain-containing protein</fullName>
    </submittedName>
</protein>
<keyword evidence="2" id="KW-1133">Transmembrane helix</keyword>
<evidence type="ECO:0000256" key="2">
    <source>
        <dbReference type="SAM" id="Phobius"/>
    </source>
</evidence>
<evidence type="ECO:0000313" key="4">
    <source>
        <dbReference type="Proteomes" id="UP001017257"/>
    </source>
</evidence>
<keyword evidence="2" id="KW-0812">Transmembrane</keyword>
<sequence>MTTSLSAKDAVLKYGLKCRCPKCGNGRLFNGFLTLAPRCEACGLDYSFADPADGPAFFVMMTMAIPATAFGVWIEMAYEPGLWVHLLTTLPFLLLSCVPTIRPFKGMLVASQYFYKAEEGRFESPHRAATNDEVNSPESAVSAG</sequence>
<dbReference type="Pfam" id="PF06170">
    <property type="entry name" value="DUF983"/>
    <property type="match status" value="1"/>
</dbReference>
<evidence type="ECO:0000313" key="3">
    <source>
        <dbReference type="EMBL" id="UVF22739.1"/>
    </source>
</evidence>
<dbReference type="InterPro" id="IPR009325">
    <property type="entry name" value="DUF983"/>
</dbReference>
<dbReference type="RefSeq" id="WP_173949643.1">
    <property type="nucleotide sequence ID" value="NZ_CP102847.1"/>
</dbReference>
<proteinExistence type="predicted"/>
<keyword evidence="4" id="KW-1185">Reference proteome</keyword>
<name>A0ABY5S0K3_9HYPH</name>
<reference evidence="3" key="1">
    <citation type="submission" date="2022-08" db="EMBL/GenBank/DDBJ databases">
        <title>Microvirga terrae sp. nov., isolated from soil.</title>
        <authorList>
            <person name="Kim K.H."/>
            <person name="Seo Y.L."/>
            <person name="Kim J.M."/>
            <person name="Lee J.K."/>
            <person name="Han D.M."/>
            <person name="Jeon C.O."/>
        </authorList>
    </citation>
    <scope>NUCLEOTIDE SEQUENCE</scope>
    <source>
        <strain evidence="3">R24</strain>
        <plasmid evidence="3">pR24_2</plasmid>
    </source>
</reference>
<dbReference type="EMBL" id="CP102847">
    <property type="protein sequence ID" value="UVF22739.1"/>
    <property type="molecule type" value="Genomic_DNA"/>
</dbReference>
<feature type="transmembrane region" description="Helical" evidence="2">
    <location>
        <begin position="82"/>
        <end position="101"/>
    </location>
</feature>
<feature type="compositionally biased region" description="Polar residues" evidence="1">
    <location>
        <begin position="132"/>
        <end position="144"/>
    </location>
</feature>
<evidence type="ECO:0000256" key="1">
    <source>
        <dbReference type="SAM" id="MobiDB-lite"/>
    </source>
</evidence>
<keyword evidence="2" id="KW-0472">Membrane</keyword>
<geneLocation type="plasmid" evidence="3 4">
    <name>pR24_2</name>
</geneLocation>